<dbReference type="EMBL" id="CAJNOK010046183">
    <property type="protein sequence ID" value="CAF1582171.1"/>
    <property type="molecule type" value="Genomic_DNA"/>
</dbReference>
<dbReference type="AlphaFoldDB" id="A0A8S2VNX3"/>
<feature type="non-terminal residue" evidence="2">
    <location>
        <position position="1"/>
    </location>
</feature>
<sequence length="245" mass="28211">LNISLMAEFDKSSLSDDVGEYVEHRKVPVLGLCEGMFHDQEGNLCGTVLRYDQDSGHLVPYPTENERHHRLQIEQVWPSVSHLLAVYINDNDPTDITIFTSSTSRIGPDRFLTTLHSIVRKRQIRCKSPQLVNDVNEPIMNAYNDYTLAHVYINDSYGPTNVNLVLSYCKQGAYNLIRLTELFVPNFETLYDYTDDNKFRLRTLSGEEEWPELDIVILKQKPSIILPFDRVPILFPRPSITHGSR</sequence>
<reference evidence="2" key="1">
    <citation type="submission" date="2021-02" db="EMBL/GenBank/DDBJ databases">
        <authorList>
            <person name="Nowell W R."/>
        </authorList>
    </citation>
    <scope>NUCLEOTIDE SEQUENCE</scope>
</reference>
<accession>A0A8S2VNX3</accession>
<dbReference type="Proteomes" id="UP000677228">
    <property type="component" value="Unassembled WGS sequence"/>
</dbReference>
<proteinExistence type="predicted"/>
<name>A0A8S2VNX3_9BILA</name>
<evidence type="ECO:0000313" key="1">
    <source>
        <dbReference type="EMBL" id="CAF1582171.1"/>
    </source>
</evidence>
<gene>
    <name evidence="1" type="ORF">OVA965_LOCUS41041</name>
    <name evidence="2" type="ORF">TMI583_LOCUS42593</name>
</gene>
<comment type="caution">
    <text evidence="2">The sequence shown here is derived from an EMBL/GenBank/DDBJ whole genome shotgun (WGS) entry which is preliminary data.</text>
</comment>
<organism evidence="2 3">
    <name type="scientific">Didymodactylos carnosus</name>
    <dbReference type="NCBI Taxonomy" id="1234261"/>
    <lineage>
        <taxon>Eukaryota</taxon>
        <taxon>Metazoa</taxon>
        <taxon>Spiralia</taxon>
        <taxon>Gnathifera</taxon>
        <taxon>Rotifera</taxon>
        <taxon>Eurotatoria</taxon>
        <taxon>Bdelloidea</taxon>
        <taxon>Philodinida</taxon>
        <taxon>Philodinidae</taxon>
        <taxon>Didymodactylos</taxon>
    </lineage>
</organism>
<protein>
    <submittedName>
        <fullName evidence="2">Uncharacterized protein</fullName>
    </submittedName>
</protein>
<dbReference type="Proteomes" id="UP000682733">
    <property type="component" value="Unassembled WGS sequence"/>
</dbReference>
<evidence type="ECO:0000313" key="3">
    <source>
        <dbReference type="Proteomes" id="UP000682733"/>
    </source>
</evidence>
<evidence type="ECO:0000313" key="2">
    <source>
        <dbReference type="EMBL" id="CAF4381986.1"/>
    </source>
</evidence>
<dbReference type="EMBL" id="CAJOBA010069297">
    <property type="protein sequence ID" value="CAF4381986.1"/>
    <property type="molecule type" value="Genomic_DNA"/>
</dbReference>